<name>Q9LH05_ARATH</name>
<sequence length="125" mass="14436">MVSWKSKKQNNLVLSTAEAELSALKSSSAQLIRMKQLTKECGMISDVPLILCNNHSAISCFKEPVRKSRTKHVDHQHSYIRKLVEEKRIAIEHVGTKNQLAEMFVKPLNYSKFRTLLMFIEMFDL</sequence>
<reference evidence="1" key="2">
    <citation type="submission" date="2000-06" db="EMBL/GenBank/DDBJ databases">
        <title>Structural Analysis of Arabidopsis thaliana Chromosome 3. III.</title>
        <authorList>
            <person name="Nakamura Y."/>
        </authorList>
    </citation>
    <scope>NUCLEOTIDE SEQUENCE</scope>
</reference>
<protein>
    <submittedName>
        <fullName evidence="1">Similarity to gag-pol polyprotein</fullName>
    </submittedName>
</protein>
<evidence type="ECO:0000313" key="1">
    <source>
        <dbReference type="EMBL" id="BAA97090.1"/>
    </source>
</evidence>
<organism evidence="1">
    <name type="scientific">Arabidopsis thaliana</name>
    <name type="common">Mouse-ear cress</name>
    <dbReference type="NCBI Taxonomy" id="3702"/>
    <lineage>
        <taxon>Eukaryota</taxon>
        <taxon>Viridiplantae</taxon>
        <taxon>Streptophyta</taxon>
        <taxon>Embryophyta</taxon>
        <taxon>Tracheophyta</taxon>
        <taxon>Spermatophyta</taxon>
        <taxon>Magnoliopsida</taxon>
        <taxon>eudicotyledons</taxon>
        <taxon>Gunneridae</taxon>
        <taxon>Pentapetalae</taxon>
        <taxon>rosids</taxon>
        <taxon>malvids</taxon>
        <taxon>Brassicales</taxon>
        <taxon>Brassicaceae</taxon>
        <taxon>Camelineae</taxon>
        <taxon>Arabidopsis</taxon>
    </lineage>
</organism>
<dbReference type="AlphaFoldDB" id="Q9LH05"/>
<dbReference type="EMBL" id="AP002459">
    <property type="protein sequence ID" value="BAA97090.1"/>
    <property type="molecule type" value="Genomic_DNA"/>
</dbReference>
<dbReference type="PANTHER" id="PTHR11439">
    <property type="entry name" value="GAG-POL-RELATED RETROTRANSPOSON"/>
    <property type="match status" value="1"/>
</dbReference>
<proteinExistence type="predicted"/>
<dbReference type="CDD" id="cd09272">
    <property type="entry name" value="RNase_HI_RT_Ty1"/>
    <property type="match status" value="1"/>
</dbReference>
<accession>Q9LH05</accession>
<reference key="1">
    <citation type="journal article" date="2000" name="Nature">
        <title>Sequence and analysis of chromosome 3 of the plant Arabidopsis thaliana.</title>
        <authorList>
            <consortium name="European Union Chromosome 3 Arabidopsis Sequencing Consortium"/>
            <consortium name="Institute for Genomic Research"/>
            <consortium name="Kazusa DNA Research Institute"/>
            <person name="Salanoubat M."/>
            <person name="Lemcke K."/>
            <person name="Rieger M."/>
            <person name="Ansorge W."/>
            <person name="Unseld M."/>
            <person name="Fartmann B."/>
            <person name="Valle G."/>
            <person name="Blocker H."/>
            <person name="Perez-Alonso M."/>
            <person name="Obermaier B."/>
            <person name="Delseny M."/>
            <person name="Boutry M."/>
            <person name="Grivell L.A."/>
            <person name="Mache R."/>
            <person name="Puigdomenech P."/>
            <person name="De Simone V."/>
            <person name="Choisne N."/>
            <person name="Artiguenave F."/>
            <person name="Robert C."/>
            <person name="Brottier P."/>
            <person name="Wincker P."/>
            <person name="Cattolico L."/>
            <person name="Weissenbach J."/>
            <person name="Saurin W."/>
            <person name="Quetier F."/>
            <person name="Schafer M."/>
            <person name="Muller-Auer S."/>
            <person name="Gabel C."/>
            <person name="Fuchs M."/>
            <person name="Benes V."/>
            <person name="Wurmbach E."/>
            <person name="Drzonek H."/>
            <person name="Erfle H."/>
            <person name="Jordan N."/>
            <person name="Bangert S."/>
            <person name="Wiedelmann R."/>
            <person name="Kranz H."/>
            <person name="Voss H."/>
            <person name="Holland R."/>
            <person name="Brandt P."/>
            <person name="Nyakatura G."/>
            <person name="Vezzi A."/>
            <person name="D'Angelo M."/>
            <person name="Pallavicini A."/>
            <person name="Toppo S."/>
            <person name="Simionati B."/>
            <person name="Conrad A."/>
            <person name="Hornischer K."/>
            <person name="Kauer G."/>
            <person name="Lohnert T.H."/>
            <person name="Nordsiek G."/>
            <person name="Reichelt J."/>
            <person name="Scharfe M."/>
            <person name="Schon O."/>
            <person name="Bargues M."/>
            <person name="Terol J."/>
            <person name="Climent J."/>
            <person name="Navarro P."/>
            <person name="Collado C."/>
            <person name="Perez-Perez A."/>
            <person name="Ottenwalder B."/>
            <person name="Duchemin D."/>
            <person name="Cooke R."/>
            <person name="Laudie M."/>
            <person name="Berger-Llauro C."/>
            <person name="Purnelle B."/>
            <person name="Masuy D."/>
            <person name="de Haan M."/>
            <person name="Maarse A.C."/>
            <person name="Alcaraz J.P."/>
            <person name="Cottet A."/>
            <person name="Casacuberta E."/>
            <person name="Monfort A."/>
            <person name="Argiriou A."/>
            <person name="flores M."/>
            <person name="Liguori R."/>
            <person name="Vitale D."/>
            <person name="Mannhaupt G."/>
            <person name="Haase D."/>
            <person name="Schoof H."/>
            <person name="Rudd S."/>
            <person name="Zaccaria P."/>
            <person name="Mewes H.W."/>
            <person name="Mayer K.F."/>
            <person name="Kaul S."/>
            <person name="Town C.D."/>
            <person name="Koo H.L."/>
            <person name="Tallon L.J."/>
            <person name="Jenkins J."/>
            <person name="Rooney T."/>
            <person name="Rizzo M."/>
            <person name="Walts A."/>
            <person name="Utterback T."/>
            <person name="Fujii C.Y."/>
            <person name="Shea T.P."/>
            <person name="Creasy T.H."/>
            <person name="Haas B."/>
            <person name="Maiti R."/>
            <person name="Wu D."/>
            <person name="Peterson J."/>
            <person name="Van Aken S."/>
            <person name="Pai G."/>
            <person name="Militscher J."/>
            <person name="Sellers P."/>
            <person name="Gill J.E."/>
            <person name="Feldblyum T.V."/>
            <person name="Preuss D."/>
            <person name="Lin X."/>
            <person name="Nierman W.C."/>
            <person name="Salzberg S.L."/>
            <person name="White O."/>
            <person name="Venter J.C."/>
            <person name="Fraser C.M."/>
            <person name="Kaneko T."/>
            <person name="Nakamura Y."/>
            <person name="Sato S."/>
            <person name="Kato T."/>
            <person name="Asamizu E."/>
            <person name="Sasamoto S."/>
            <person name="Kimura T."/>
            <person name="Idesawa K."/>
            <person name="Kawashima K."/>
            <person name="Kishida Y."/>
            <person name="Kiyokawa C."/>
            <person name="Kohara M."/>
            <person name="Matsumoto M."/>
            <person name="Matsuno A."/>
            <person name="Muraki A."/>
            <person name="Nakayama S."/>
            <person name="Nakazaki N."/>
            <person name="Shinpo S."/>
            <person name="Takeuchi C."/>
            <person name="Wada T."/>
            <person name="Watanabe A."/>
            <person name="Yamada M."/>
            <person name="Yasuda M."/>
            <person name="Tabata S."/>
        </authorList>
    </citation>
    <scope>NUCLEOTIDE SEQUENCE [LARGE SCALE GENOMIC DNA]</scope>
    <source>
        <strain>cv. Columbia</strain>
    </source>
</reference>
<dbReference type="PANTHER" id="PTHR11439:SF486">
    <property type="entry name" value="RLK (RECEPTOR-LIKE KINASE) PROTEIN, PUTATIVE-RELATED"/>
    <property type="match status" value="1"/>
</dbReference>